<dbReference type="eggNOG" id="COG0582">
    <property type="taxonomic scope" value="Bacteria"/>
</dbReference>
<dbReference type="InterPro" id="IPR002104">
    <property type="entry name" value="Integrase_catalytic"/>
</dbReference>
<evidence type="ECO:0000256" key="3">
    <source>
        <dbReference type="ARBA" id="ARBA00023125"/>
    </source>
</evidence>
<dbReference type="GO" id="GO:0006310">
    <property type="term" value="P:DNA recombination"/>
    <property type="evidence" value="ECO:0007669"/>
    <property type="project" value="UniProtKB-KW"/>
</dbReference>
<evidence type="ECO:0000259" key="7">
    <source>
        <dbReference type="PROSITE" id="PS51900"/>
    </source>
</evidence>
<protein>
    <submittedName>
        <fullName evidence="8">Tyrosine recombinase XerD</fullName>
    </submittedName>
</protein>
<dbReference type="EMBL" id="CYRX01000006">
    <property type="protein sequence ID" value="CUH58826.1"/>
    <property type="molecule type" value="Genomic_DNA"/>
</dbReference>
<organism evidence="8 9">
    <name type="scientific">Thalassobacter stenotrophicus</name>
    <dbReference type="NCBI Taxonomy" id="266809"/>
    <lineage>
        <taxon>Bacteria</taxon>
        <taxon>Pseudomonadati</taxon>
        <taxon>Pseudomonadota</taxon>
        <taxon>Alphaproteobacteria</taxon>
        <taxon>Rhodobacterales</taxon>
        <taxon>Roseobacteraceae</taxon>
        <taxon>Thalassobacter</taxon>
    </lineage>
</organism>
<dbReference type="GO" id="GO:0015074">
    <property type="term" value="P:DNA integration"/>
    <property type="evidence" value="ECO:0007669"/>
    <property type="project" value="UniProtKB-KW"/>
</dbReference>
<dbReference type="PANTHER" id="PTHR30629">
    <property type="entry name" value="PROPHAGE INTEGRASE"/>
    <property type="match status" value="1"/>
</dbReference>
<dbReference type="Gene3D" id="1.10.150.130">
    <property type="match status" value="1"/>
</dbReference>
<dbReference type="GO" id="GO:0003677">
    <property type="term" value="F:DNA binding"/>
    <property type="evidence" value="ECO:0007669"/>
    <property type="project" value="UniProtKB-UniRule"/>
</dbReference>
<dbReference type="Gene3D" id="1.10.443.10">
    <property type="entry name" value="Intergrase catalytic core"/>
    <property type="match status" value="1"/>
</dbReference>
<sequence length="394" mass="44011">MPKITKRAVAALKPKDTSYFVWDSLVVGFAVRVMPSGTKTFQVQYRKGARTRRASLGRFGVVSVEQARDQAREMLGQVAGGSDPVEQIALERIAPTVSDLCDRFLDVHVAVHVKPSTAKDYSSTIRRMIRPALGMFKVTDVLRKDIANLHYRHRDTPIQANRMLSVLSKMFNLAELWGLRPDGTNPCRHVPKYKENKLERYLTAAEIQHLGQVLKRCEDDGSETPHVIAAFRLLLLTGCRLGEIQTAKWEYVTERGLELPDSKVGKRCVPLPAAARAVLDGLPRTAGNPFIIEGKLPDTHITDMQRPWRRIRELAGLEDVRIHDLRHTYASIAVSGGMPIQMVGRLLGHTQLQTTLRYAHLADDPVRAAAEENSTAIFASLGASKPKNHLRVIK</sequence>
<dbReference type="PROSITE" id="PS51898">
    <property type="entry name" value="TYR_RECOMBINASE"/>
    <property type="match status" value="1"/>
</dbReference>
<dbReference type="CDD" id="cd00796">
    <property type="entry name" value="INT_Rci_Hp1_C"/>
    <property type="match status" value="1"/>
</dbReference>
<reference evidence="8 9" key="1">
    <citation type="submission" date="2015-09" db="EMBL/GenBank/DDBJ databases">
        <authorList>
            <consortium name="Swine Surveillance"/>
        </authorList>
    </citation>
    <scope>NUCLEOTIDE SEQUENCE [LARGE SCALE GENOMIC DNA]</scope>
    <source>
        <strain evidence="8 9">CECT 5294</strain>
    </source>
</reference>
<dbReference type="InterPro" id="IPR038488">
    <property type="entry name" value="Integrase_DNA-bd_sf"/>
</dbReference>
<keyword evidence="4" id="KW-0233">DNA recombination</keyword>
<dbReference type="Gene3D" id="3.30.160.390">
    <property type="entry name" value="Integrase, DNA-binding domain"/>
    <property type="match status" value="1"/>
</dbReference>
<dbReference type="RefSeq" id="WP_058122186.1">
    <property type="nucleotide sequence ID" value="NZ_CYRX01000006.1"/>
</dbReference>
<name>A0A0N7LST9_9RHOB</name>
<feature type="domain" description="Core-binding (CB)" evidence="7">
    <location>
        <begin position="95"/>
        <end position="175"/>
    </location>
</feature>
<proteinExistence type="inferred from homology"/>
<accession>A0A0N7LST9</accession>
<evidence type="ECO:0000256" key="1">
    <source>
        <dbReference type="ARBA" id="ARBA00008857"/>
    </source>
</evidence>
<dbReference type="InterPro" id="IPR013762">
    <property type="entry name" value="Integrase-like_cat_sf"/>
</dbReference>
<dbReference type="InterPro" id="IPR044068">
    <property type="entry name" value="CB"/>
</dbReference>
<dbReference type="AlphaFoldDB" id="A0A0N7LST9"/>
<keyword evidence="3 5" id="KW-0238">DNA-binding</keyword>
<dbReference type="SUPFAM" id="SSF56349">
    <property type="entry name" value="DNA breaking-rejoining enzymes"/>
    <property type="match status" value="1"/>
</dbReference>
<dbReference type="PROSITE" id="PS51900">
    <property type="entry name" value="CB"/>
    <property type="match status" value="1"/>
</dbReference>
<comment type="similarity">
    <text evidence="1">Belongs to the 'phage' integrase family.</text>
</comment>
<gene>
    <name evidence="8" type="primary">xerD_1</name>
    <name evidence="8" type="ORF">THS5294_00106</name>
</gene>
<dbReference type="Pfam" id="PF00589">
    <property type="entry name" value="Phage_integrase"/>
    <property type="match status" value="1"/>
</dbReference>
<evidence type="ECO:0000256" key="2">
    <source>
        <dbReference type="ARBA" id="ARBA00022908"/>
    </source>
</evidence>
<feature type="domain" description="Tyr recombinase" evidence="6">
    <location>
        <begin position="197"/>
        <end position="371"/>
    </location>
</feature>
<keyword evidence="2" id="KW-0229">DNA integration</keyword>
<evidence type="ECO:0000259" key="6">
    <source>
        <dbReference type="PROSITE" id="PS51898"/>
    </source>
</evidence>
<evidence type="ECO:0000313" key="9">
    <source>
        <dbReference type="Proteomes" id="UP000051298"/>
    </source>
</evidence>
<dbReference type="InterPro" id="IPR010998">
    <property type="entry name" value="Integrase_recombinase_N"/>
</dbReference>
<dbReference type="Pfam" id="PF14659">
    <property type="entry name" value="Phage_int_SAM_3"/>
    <property type="match status" value="1"/>
</dbReference>
<evidence type="ECO:0000313" key="8">
    <source>
        <dbReference type="EMBL" id="CUH58826.1"/>
    </source>
</evidence>
<dbReference type="InterPro" id="IPR011010">
    <property type="entry name" value="DNA_brk_join_enz"/>
</dbReference>
<dbReference type="InterPro" id="IPR050808">
    <property type="entry name" value="Phage_Integrase"/>
</dbReference>
<evidence type="ECO:0000256" key="5">
    <source>
        <dbReference type="PROSITE-ProRule" id="PRU01248"/>
    </source>
</evidence>
<dbReference type="Pfam" id="PF13356">
    <property type="entry name" value="Arm-DNA-bind_3"/>
    <property type="match status" value="1"/>
</dbReference>
<dbReference type="InterPro" id="IPR004107">
    <property type="entry name" value="Integrase_SAM-like_N"/>
</dbReference>
<dbReference type="InterPro" id="IPR025166">
    <property type="entry name" value="Integrase_DNA_bind_dom"/>
</dbReference>
<evidence type="ECO:0000256" key="4">
    <source>
        <dbReference type="ARBA" id="ARBA00023172"/>
    </source>
</evidence>
<dbReference type="PANTHER" id="PTHR30629:SF2">
    <property type="entry name" value="PROPHAGE INTEGRASE INTS-RELATED"/>
    <property type="match status" value="1"/>
</dbReference>
<dbReference type="Proteomes" id="UP000051298">
    <property type="component" value="Unassembled WGS sequence"/>
</dbReference>
<dbReference type="STRING" id="266809.PM03_00090"/>